<dbReference type="EMBL" id="JXXN02013918">
    <property type="protein sequence ID" value="THD18376.1"/>
    <property type="molecule type" value="Genomic_DNA"/>
</dbReference>
<sequence length="141" mass="15826">MNHPKIYARFLIQHLPNELEKMTSTLSLARLLQSASLANKSGSDSVIDVPSNLGPVMLPRVDAIAVTNDEENGSSEQFVVFAQCGHCLPIDPLRGPRVNPEIWDDFIRLRLIRTAELIKRTLTWYPMVPTCPLCLFQNKGL</sequence>
<name>A0A4E0QYE5_FASHE</name>
<evidence type="ECO:0000313" key="1">
    <source>
        <dbReference type="EMBL" id="THD18376.1"/>
    </source>
</evidence>
<dbReference type="AlphaFoldDB" id="A0A4E0QYE5"/>
<evidence type="ECO:0000313" key="2">
    <source>
        <dbReference type="Proteomes" id="UP000230066"/>
    </source>
</evidence>
<organism evidence="1 2">
    <name type="scientific">Fasciola hepatica</name>
    <name type="common">Liver fluke</name>
    <dbReference type="NCBI Taxonomy" id="6192"/>
    <lineage>
        <taxon>Eukaryota</taxon>
        <taxon>Metazoa</taxon>
        <taxon>Spiralia</taxon>
        <taxon>Lophotrochozoa</taxon>
        <taxon>Platyhelminthes</taxon>
        <taxon>Trematoda</taxon>
        <taxon>Digenea</taxon>
        <taxon>Plagiorchiida</taxon>
        <taxon>Echinostomata</taxon>
        <taxon>Echinostomatoidea</taxon>
        <taxon>Fasciolidae</taxon>
        <taxon>Fasciola</taxon>
    </lineage>
</organism>
<keyword evidence="2" id="KW-1185">Reference proteome</keyword>
<protein>
    <submittedName>
        <fullName evidence="1">Uncharacterized protein</fullName>
    </submittedName>
</protein>
<reference evidence="1" key="1">
    <citation type="submission" date="2019-03" db="EMBL/GenBank/DDBJ databases">
        <title>Improved annotation for the trematode Fasciola hepatica.</title>
        <authorList>
            <person name="Choi Y.-J."/>
            <person name="Martin J."/>
            <person name="Mitreva M."/>
        </authorList>
    </citation>
    <scope>NUCLEOTIDE SEQUENCE [LARGE SCALE GENOMIC DNA]</scope>
</reference>
<dbReference type="Proteomes" id="UP000230066">
    <property type="component" value="Unassembled WGS sequence"/>
</dbReference>
<accession>A0A4E0QYE5</accession>
<comment type="caution">
    <text evidence="1">The sequence shown here is derived from an EMBL/GenBank/DDBJ whole genome shotgun (WGS) entry which is preliminary data.</text>
</comment>
<proteinExistence type="predicted"/>
<gene>
    <name evidence="1" type="ORF">D915_011202</name>
</gene>